<evidence type="ECO:0008006" key="3">
    <source>
        <dbReference type="Google" id="ProtNLM"/>
    </source>
</evidence>
<comment type="caution">
    <text evidence="1">The sequence shown here is derived from an EMBL/GenBank/DDBJ whole genome shotgun (WGS) entry which is preliminary data.</text>
</comment>
<protein>
    <recommendedName>
        <fullName evidence="3">DUF2470 domain-containing protein</fullName>
    </recommendedName>
</protein>
<evidence type="ECO:0000313" key="1">
    <source>
        <dbReference type="EMBL" id="OLL15267.1"/>
    </source>
</evidence>
<dbReference type="EMBL" id="MSGO01000014">
    <property type="protein sequence ID" value="OLL15267.1"/>
    <property type="molecule type" value="Genomic_DNA"/>
</dbReference>
<gene>
    <name evidence="1" type="ORF">BKH32_04435</name>
</gene>
<dbReference type="Proteomes" id="UP000185736">
    <property type="component" value="Unassembled WGS sequence"/>
</dbReference>
<accession>A0A1Q8I2J7</accession>
<organism evidence="1 2">
    <name type="scientific">Actinomyces oris</name>
    <dbReference type="NCBI Taxonomy" id="544580"/>
    <lineage>
        <taxon>Bacteria</taxon>
        <taxon>Bacillati</taxon>
        <taxon>Actinomycetota</taxon>
        <taxon>Actinomycetes</taxon>
        <taxon>Actinomycetales</taxon>
        <taxon>Actinomycetaceae</taxon>
        <taxon>Actinomyces</taxon>
    </lineage>
</organism>
<name>A0A1Q8I2J7_9ACTO</name>
<evidence type="ECO:0000313" key="2">
    <source>
        <dbReference type="Proteomes" id="UP000185736"/>
    </source>
</evidence>
<reference evidence="1 2" key="1">
    <citation type="submission" date="2016-12" db="EMBL/GenBank/DDBJ databases">
        <title>Genomic comparison of strains in the 'Actinomyces naeslundii' group.</title>
        <authorList>
            <person name="Mughal S.R."/>
            <person name="Do T."/>
            <person name="Gilbert S.C."/>
            <person name="Witherden E.A."/>
            <person name="Didelot X."/>
            <person name="Beighton D."/>
        </authorList>
    </citation>
    <scope>NUCLEOTIDE SEQUENCE [LARGE SCALE GENOMIC DNA]</scope>
    <source>
        <strain evidence="1 2">S64C</strain>
    </source>
</reference>
<dbReference type="RefSeq" id="WP_075248807.1">
    <property type="nucleotide sequence ID" value="NZ_MSGO01000014.1"/>
</dbReference>
<dbReference type="AlphaFoldDB" id="A0A1Q8I2J7"/>
<proteinExistence type="predicted"/>
<sequence length="295" mass="30747">MTSVQVPDIMQRARRMARRLLAGSGSAAVTAYRIDPSAPAAFVAHALRADGRILVAACPPKGTPLAIAPDDVAVDIRLDVTLDAAEPGVRITAATAHLLGSLTWVAGEDRALVLASSRSSACHCVIVGEDPLERVREIASGPGGRLGVITCERVMLHCVSGVSSHDIEEILDIDSADAAAAPSASWSPQEIMDAHEAVSAVGQLGLRAVCEAVREGQMPGWICSSRPAVGVCPTLWDRTLCVDVDAHGVTLMSITGEEVTTLVVSFPQALVGAGEVGPALERLASHALPRRLTRP</sequence>